<proteinExistence type="predicted"/>
<evidence type="ECO:0000256" key="1">
    <source>
        <dbReference type="PROSITE-ProRule" id="PRU00339"/>
    </source>
</evidence>
<feature type="repeat" description="TPR" evidence="1">
    <location>
        <begin position="83"/>
        <end position="116"/>
    </location>
</feature>
<dbReference type="InterPro" id="IPR019734">
    <property type="entry name" value="TPR_rpt"/>
</dbReference>
<dbReference type="SUPFAM" id="SSF48452">
    <property type="entry name" value="TPR-like"/>
    <property type="match status" value="1"/>
</dbReference>
<dbReference type="RefSeq" id="WP_114810566.1">
    <property type="nucleotide sequence ID" value="NZ_CP139965.1"/>
</dbReference>
<feature type="repeat" description="TPR" evidence="1">
    <location>
        <begin position="151"/>
        <end position="184"/>
    </location>
</feature>
<dbReference type="Proteomes" id="UP001325479">
    <property type="component" value="Chromosome"/>
</dbReference>
<dbReference type="InterPro" id="IPR011990">
    <property type="entry name" value="TPR-like_helical_dom_sf"/>
</dbReference>
<gene>
    <name evidence="2" type="ORF">U0042_08475</name>
</gene>
<dbReference type="SMART" id="SM00028">
    <property type="entry name" value="TPR"/>
    <property type="match status" value="4"/>
</dbReference>
<dbReference type="InterPro" id="IPR052943">
    <property type="entry name" value="TMTC_O-mannosyl-trnsfr"/>
</dbReference>
<dbReference type="Pfam" id="PF01075">
    <property type="entry name" value="Glyco_transf_9"/>
    <property type="match status" value="1"/>
</dbReference>
<organism evidence="2 3">
    <name type="scientific">Paraburkholderia kururiensis</name>
    <dbReference type="NCBI Taxonomy" id="984307"/>
    <lineage>
        <taxon>Bacteria</taxon>
        <taxon>Pseudomonadati</taxon>
        <taxon>Pseudomonadota</taxon>
        <taxon>Betaproteobacteria</taxon>
        <taxon>Burkholderiales</taxon>
        <taxon>Burkholderiaceae</taxon>
        <taxon>Paraburkholderia</taxon>
    </lineage>
</organism>
<dbReference type="PROSITE" id="PS50005">
    <property type="entry name" value="TPR"/>
    <property type="match status" value="2"/>
</dbReference>
<dbReference type="SUPFAM" id="SSF53756">
    <property type="entry name" value="UDP-Glycosyltransferase/glycogen phosphorylase"/>
    <property type="match status" value="1"/>
</dbReference>
<sequence>MDPAQSHLPSGTGRYQTALALYSSGNVLEALTVLDPVLEPGVPGSAERAQALNLAAACALRLDRKLDAERYWRMAVEADPHNAQAHYNLGVLLHGLDRFAEAQACYRAALAARPDYLDAHHNLCTLLKTCGQLSDAEAACRQALSLHRDHPVLLCSLGTVLVEQERLQEAESAYRKALAVDPRYADARCKLGALLLSLGRFEEGWPLFEARSDAALTDRTAVPPGVAYPQWQGQSLQGKAVLVWQEQGFGDMIQFGRYLSLLKARGAAWITLACAPALRRLFGNVPGVDAVVDGQSDLARAPHDYWTLPLSIAHVVGTTLDSIPPAAYLHADAELVEKWRPRVAPLKGLKVGLVWKGHAGHGNDRNRSLPSLETLRPLLNVPGVSFVSLQKGQGEAEASALQGGPFVLDVAPDITDFADSSALIAQLDLVISVDTAVAHLAGSLGKPGWVMLPALGLDWRWVRGRTDSPWYPGTMRLFRQTQPGQWAPVVEQIAAACRDVSAKYVPAIHARGV</sequence>
<evidence type="ECO:0000313" key="3">
    <source>
        <dbReference type="Proteomes" id="UP001325479"/>
    </source>
</evidence>
<protein>
    <submittedName>
        <fullName evidence="2">Tetratricopeptide repeat-containing glycosyltransferase family protein</fullName>
    </submittedName>
</protein>
<dbReference type="PANTHER" id="PTHR44809">
    <property type="match status" value="1"/>
</dbReference>
<keyword evidence="1" id="KW-0802">TPR repeat</keyword>
<dbReference type="PANTHER" id="PTHR44809:SF1">
    <property type="entry name" value="PROTEIN O-MANNOSYL-TRANSFERASE TMTC1"/>
    <property type="match status" value="1"/>
</dbReference>
<reference evidence="2 3" key="1">
    <citation type="submission" date="2023-12" db="EMBL/GenBank/DDBJ databases">
        <title>Genome sequencing and assembly of bacterial species from a model synthetic community.</title>
        <authorList>
            <person name="Hogle S.L."/>
        </authorList>
    </citation>
    <scope>NUCLEOTIDE SEQUENCE [LARGE SCALE GENOMIC DNA]</scope>
    <source>
        <strain evidence="2 3">HAMBI 2494</strain>
    </source>
</reference>
<dbReference type="InterPro" id="IPR002201">
    <property type="entry name" value="Glyco_trans_9"/>
</dbReference>
<accession>A0ABZ0WQP8</accession>
<keyword evidence="3" id="KW-1185">Reference proteome</keyword>
<dbReference type="EMBL" id="CP139965">
    <property type="protein sequence ID" value="WQD79700.1"/>
    <property type="molecule type" value="Genomic_DNA"/>
</dbReference>
<evidence type="ECO:0000313" key="2">
    <source>
        <dbReference type="EMBL" id="WQD79700.1"/>
    </source>
</evidence>
<dbReference type="Pfam" id="PF13414">
    <property type="entry name" value="TPR_11"/>
    <property type="match status" value="1"/>
</dbReference>
<dbReference type="Gene3D" id="1.25.40.10">
    <property type="entry name" value="Tetratricopeptide repeat domain"/>
    <property type="match status" value="1"/>
</dbReference>
<dbReference type="Pfam" id="PF14559">
    <property type="entry name" value="TPR_19"/>
    <property type="match status" value="1"/>
</dbReference>
<name>A0ABZ0WQP8_9BURK</name>
<dbReference type="Gene3D" id="3.40.50.2000">
    <property type="entry name" value="Glycogen Phosphorylase B"/>
    <property type="match status" value="1"/>
</dbReference>